<dbReference type="InterPro" id="IPR023828">
    <property type="entry name" value="Peptidase_S8_Ser-AS"/>
</dbReference>
<dbReference type="CDD" id="cd00306">
    <property type="entry name" value="Peptidases_S8_S53"/>
    <property type="match status" value="1"/>
</dbReference>
<dbReference type="PANTHER" id="PTHR43806:SF11">
    <property type="entry name" value="CEREVISIN-RELATED"/>
    <property type="match status" value="1"/>
</dbReference>
<evidence type="ECO:0000313" key="10">
    <source>
        <dbReference type="EMBL" id="KAF3278877.1"/>
    </source>
</evidence>
<keyword evidence="2 5" id="KW-0645">Protease</keyword>
<accession>A0A7C8R863</accession>
<dbReference type="OrthoDB" id="5341951at2759"/>
<evidence type="ECO:0000256" key="7">
    <source>
        <dbReference type="SAM" id="MobiDB-lite"/>
    </source>
</evidence>
<dbReference type="Gene3D" id="3.40.50.200">
    <property type="entry name" value="Peptidase S8/S53 domain"/>
    <property type="match status" value="1"/>
</dbReference>
<comment type="similarity">
    <text evidence="1 5 6">Belongs to the peptidase S8 family.</text>
</comment>
<sequence length="563" mass="62920">MGALRAALTRASTLVLLVVSSFICGVMSDGLDNRPLPDIQAKIGTVENAQEHWIAYIQPSSIIKDKKLPWYQEYYKAVQKYLLPPGQKNFHVYVDSWGQRGYIHFSIFRSDPEFNFWEAALKDIYEVYKAEIATHAVIYTSIADIFPNEAYLTPWLTDLTSESSAMPASQDRASKRSSLLNRRSKTKRPSLNETRPSSQQHLPLMLGIGNEDTARSANKVKRARLNSVELSHERLPELQVIAQPPSMVKAPRELPVLGDFSFYSTQGKGQIIYVVDTGLDINHPELKNANIQDWIFPDYFPSDEKKDATPYHGTSIISQLVGKTFGIVPQAEIVVVDIYDGRGLSNRGLFIQAFVAIRHHITTKNYGKNCIVNICAAWNDLDPYAESFFEVFLHWANLNKVIVVVPSGNFPVNVKIDSYPAKLLHDDAKKDIFWKQLAVVGGIDMTGQQESIFQTAPFVKVSAPATRIWVAGPLENSNFGLGPRLPPSNREGFRLVGGTSFAAPLVSGMIAMWLGAEIFTTNNVIEEMYKLAYNRTENGPNVLYNGISPAQWPSQDSDDSDDV</sequence>
<dbReference type="AlphaFoldDB" id="A0A7C8R863"/>
<reference evidence="10 11" key="1">
    <citation type="submission" date="2020-01" db="EMBL/GenBank/DDBJ databases">
        <authorList>
            <person name="Palmer J.M."/>
        </authorList>
    </citation>
    <scope>NUCLEOTIDE SEQUENCE [LARGE SCALE GENOMIC DNA]</scope>
    <source>
        <strain evidence="10 11">TWF970</strain>
    </source>
</reference>
<dbReference type="PROSITE" id="PS00136">
    <property type="entry name" value="SUBTILASE_ASP"/>
    <property type="match status" value="1"/>
</dbReference>
<proteinExistence type="inferred from homology"/>
<keyword evidence="8" id="KW-0732">Signal</keyword>
<feature type="compositionally biased region" description="Polar residues" evidence="7">
    <location>
        <begin position="189"/>
        <end position="201"/>
    </location>
</feature>
<evidence type="ECO:0000256" key="6">
    <source>
        <dbReference type="RuleBase" id="RU003355"/>
    </source>
</evidence>
<keyword evidence="4 5" id="KW-0720">Serine protease</keyword>
<feature type="active site" description="Charge relay system" evidence="5">
    <location>
        <position position="276"/>
    </location>
</feature>
<dbReference type="SUPFAM" id="SSF52743">
    <property type="entry name" value="Subtilisin-like"/>
    <property type="match status" value="1"/>
</dbReference>
<dbReference type="Pfam" id="PF00082">
    <property type="entry name" value="Peptidase_S8"/>
    <property type="match status" value="1"/>
</dbReference>
<dbReference type="Proteomes" id="UP000474640">
    <property type="component" value="Unassembled WGS sequence"/>
</dbReference>
<gene>
    <name evidence="10" type="ORF">TWF970_004421</name>
</gene>
<dbReference type="PRINTS" id="PR00723">
    <property type="entry name" value="SUBTILISIN"/>
</dbReference>
<feature type="signal peptide" evidence="8">
    <location>
        <begin position="1"/>
        <end position="28"/>
    </location>
</feature>
<comment type="caution">
    <text evidence="10">The sequence shown here is derived from an EMBL/GenBank/DDBJ whole genome shotgun (WGS) entry which is preliminary data.</text>
</comment>
<dbReference type="InterPro" id="IPR023827">
    <property type="entry name" value="Peptidase_S8_Asp-AS"/>
</dbReference>
<dbReference type="InterPro" id="IPR015500">
    <property type="entry name" value="Peptidase_S8_subtilisin-rel"/>
</dbReference>
<feature type="active site" description="Charge relay system" evidence="5">
    <location>
        <position position="500"/>
    </location>
</feature>
<keyword evidence="3 5" id="KW-0378">Hydrolase</keyword>
<feature type="active site" description="Charge relay system" evidence="5">
    <location>
        <position position="312"/>
    </location>
</feature>
<dbReference type="InterPro" id="IPR036852">
    <property type="entry name" value="Peptidase_S8/S53_dom_sf"/>
</dbReference>
<dbReference type="EMBL" id="JAABOJ010000023">
    <property type="protein sequence ID" value="KAF3278877.1"/>
    <property type="molecule type" value="Genomic_DNA"/>
</dbReference>
<feature type="chain" id="PRO_5029022942" description="Peptidase S8/S53 domain-containing protein" evidence="8">
    <location>
        <begin position="29"/>
        <end position="563"/>
    </location>
</feature>
<dbReference type="PANTHER" id="PTHR43806">
    <property type="entry name" value="PEPTIDASE S8"/>
    <property type="match status" value="1"/>
</dbReference>
<feature type="region of interest" description="Disordered" evidence="7">
    <location>
        <begin position="166"/>
        <end position="201"/>
    </location>
</feature>
<dbReference type="PROSITE" id="PS00138">
    <property type="entry name" value="SUBTILASE_SER"/>
    <property type="match status" value="1"/>
</dbReference>
<dbReference type="GO" id="GO:0004252">
    <property type="term" value="F:serine-type endopeptidase activity"/>
    <property type="evidence" value="ECO:0007669"/>
    <property type="project" value="UniProtKB-UniRule"/>
</dbReference>
<dbReference type="PROSITE" id="PS51892">
    <property type="entry name" value="SUBTILASE"/>
    <property type="match status" value="1"/>
</dbReference>
<evidence type="ECO:0000256" key="2">
    <source>
        <dbReference type="ARBA" id="ARBA00022670"/>
    </source>
</evidence>
<dbReference type="GO" id="GO:0006508">
    <property type="term" value="P:proteolysis"/>
    <property type="evidence" value="ECO:0007669"/>
    <property type="project" value="UniProtKB-KW"/>
</dbReference>
<evidence type="ECO:0000256" key="5">
    <source>
        <dbReference type="PROSITE-ProRule" id="PRU01240"/>
    </source>
</evidence>
<feature type="domain" description="Peptidase S8/S53" evidence="9">
    <location>
        <begin position="267"/>
        <end position="525"/>
    </location>
</feature>
<evidence type="ECO:0000313" key="11">
    <source>
        <dbReference type="Proteomes" id="UP000474640"/>
    </source>
</evidence>
<evidence type="ECO:0000256" key="3">
    <source>
        <dbReference type="ARBA" id="ARBA00022801"/>
    </source>
</evidence>
<protein>
    <recommendedName>
        <fullName evidence="9">Peptidase S8/S53 domain-containing protein</fullName>
    </recommendedName>
</protein>
<dbReference type="InterPro" id="IPR000209">
    <property type="entry name" value="Peptidase_S8/S53_dom"/>
</dbReference>
<evidence type="ECO:0000256" key="4">
    <source>
        <dbReference type="ARBA" id="ARBA00022825"/>
    </source>
</evidence>
<evidence type="ECO:0000256" key="1">
    <source>
        <dbReference type="ARBA" id="ARBA00011073"/>
    </source>
</evidence>
<dbReference type="InterPro" id="IPR050131">
    <property type="entry name" value="Peptidase_S8_subtilisin-like"/>
</dbReference>
<name>A0A7C8R863_ORBOL</name>
<evidence type="ECO:0000259" key="9">
    <source>
        <dbReference type="Pfam" id="PF00082"/>
    </source>
</evidence>
<organism evidence="10 11">
    <name type="scientific">Orbilia oligospora</name>
    <name type="common">Nematode-trapping fungus</name>
    <name type="synonym">Arthrobotrys oligospora</name>
    <dbReference type="NCBI Taxonomy" id="2813651"/>
    <lineage>
        <taxon>Eukaryota</taxon>
        <taxon>Fungi</taxon>
        <taxon>Dikarya</taxon>
        <taxon>Ascomycota</taxon>
        <taxon>Pezizomycotina</taxon>
        <taxon>Orbiliomycetes</taxon>
        <taxon>Orbiliales</taxon>
        <taxon>Orbiliaceae</taxon>
        <taxon>Orbilia</taxon>
    </lineage>
</organism>
<evidence type="ECO:0000256" key="8">
    <source>
        <dbReference type="SAM" id="SignalP"/>
    </source>
</evidence>